<accession>W5TEE4</accession>
<dbReference type="GO" id="GO:0016740">
    <property type="term" value="F:transferase activity"/>
    <property type="evidence" value="ECO:0007669"/>
    <property type="project" value="UniProtKB-KW"/>
</dbReference>
<dbReference type="InterPro" id="IPR002575">
    <property type="entry name" value="Aminoglycoside_PTrfase"/>
</dbReference>
<dbReference type="KEGG" id="nno:NONO_c28100"/>
<dbReference type="Pfam" id="PF01636">
    <property type="entry name" value="APH"/>
    <property type="match status" value="1"/>
</dbReference>
<name>W5TEE4_9NOCA</name>
<keyword evidence="2" id="KW-0808">Transferase</keyword>
<dbReference type="RefSeq" id="WP_038550556.1">
    <property type="nucleotide sequence ID" value="NZ_CP006850.1"/>
</dbReference>
<reference evidence="2 3" key="1">
    <citation type="journal article" date="2014" name="Appl. Environ. Microbiol.">
        <title>Insights into the Microbial Degradation of Rubber and Gutta-Percha by Analysis of the Complete Genome of Nocardia nova SH22a.</title>
        <authorList>
            <person name="Luo Q."/>
            <person name="Hiessl S."/>
            <person name="Poehlein A."/>
            <person name="Daniel R."/>
            <person name="Steinbuchel A."/>
        </authorList>
    </citation>
    <scope>NUCLEOTIDE SEQUENCE [LARGE SCALE GENOMIC DNA]</scope>
    <source>
        <strain evidence="2">SH22a</strain>
    </source>
</reference>
<feature type="domain" description="Aminoglycoside phosphotransferase" evidence="1">
    <location>
        <begin position="44"/>
        <end position="240"/>
    </location>
</feature>
<evidence type="ECO:0000259" key="1">
    <source>
        <dbReference type="Pfam" id="PF01636"/>
    </source>
</evidence>
<dbReference type="PATRIC" id="fig|1415166.3.peg.2883"/>
<protein>
    <submittedName>
        <fullName evidence="2">Phosphotransferase</fullName>
    </submittedName>
</protein>
<dbReference type="HOGENOM" id="CLU_056518_0_0_11"/>
<gene>
    <name evidence="2" type="ORF">NONO_c28100</name>
</gene>
<dbReference type="Proteomes" id="UP000019150">
    <property type="component" value="Chromosome"/>
</dbReference>
<dbReference type="Gene3D" id="3.90.1200.10">
    <property type="match status" value="1"/>
</dbReference>
<dbReference type="EMBL" id="CP006850">
    <property type="protein sequence ID" value="AHH17602.1"/>
    <property type="molecule type" value="Genomic_DNA"/>
</dbReference>
<dbReference type="InterPro" id="IPR011009">
    <property type="entry name" value="Kinase-like_dom_sf"/>
</dbReference>
<dbReference type="eggNOG" id="COG3173">
    <property type="taxonomic scope" value="Bacteria"/>
</dbReference>
<sequence length="296" mass="33383">MSSAIPRTAHEILSRAAELLGIDARGATVIREGSHAIFELPHGVIARIGEPHSYDAALREIRISQWLNRSGIRAVEAVPSVPQPTVVEDRSVTWWRLIPDHRPSTPAELGTMLRRLHALTAPTEFQLPSYTPLSELRERIESAIAIDRSDRAWLLDHFTRLRQEYDELSVPTTQSVIHGDAWQGNLVVPRSGNPVLLDLDKVSIGRREWDLVQLAVDHTDFRRITDSQYQQFVDAYGGYDVTHSPNYRLLADIQELRWVGFAISRSVAGNAATTEAEHRIACLRGLIPKPWMWTAL</sequence>
<keyword evidence="3" id="KW-1185">Reference proteome</keyword>
<organism evidence="2 3">
    <name type="scientific">Nocardia nova SH22a</name>
    <dbReference type="NCBI Taxonomy" id="1415166"/>
    <lineage>
        <taxon>Bacteria</taxon>
        <taxon>Bacillati</taxon>
        <taxon>Actinomycetota</taxon>
        <taxon>Actinomycetes</taxon>
        <taxon>Mycobacteriales</taxon>
        <taxon>Nocardiaceae</taxon>
        <taxon>Nocardia</taxon>
    </lineage>
</organism>
<proteinExistence type="predicted"/>
<evidence type="ECO:0000313" key="2">
    <source>
        <dbReference type="EMBL" id="AHH17602.1"/>
    </source>
</evidence>
<dbReference type="STRING" id="1415166.NONO_c28100"/>
<dbReference type="SUPFAM" id="SSF56112">
    <property type="entry name" value="Protein kinase-like (PK-like)"/>
    <property type="match status" value="1"/>
</dbReference>
<dbReference type="AlphaFoldDB" id="W5TEE4"/>
<evidence type="ECO:0000313" key="3">
    <source>
        <dbReference type="Proteomes" id="UP000019150"/>
    </source>
</evidence>